<dbReference type="RefSeq" id="WP_138017543.1">
    <property type="nucleotide sequence ID" value="NZ_SULI01000038.1"/>
</dbReference>
<protein>
    <submittedName>
        <fullName evidence="1">Uncharacterized protein</fullName>
    </submittedName>
</protein>
<dbReference type="OrthoDB" id="9976540at2"/>
<reference evidence="1 2" key="1">
    <citation type="submission" date="2019-04" db="EMBL/GenBank/DDBJ databases">
        <title>Genome sequence of Pelagicola litoralis CL-ES2.</title>
        <authorList>
            <person name="Cao J."/>
        </authorList>
    </citation>
    <scope>NUCLEOTIDE SEQUENCE [LARGE SCALE GENOMIC DNA]</scope>
    <source>
        <strain evidence="1 2">CL-ES2</strain>
    </source>
</reference>
<sequence>MSKGRKRRYEEERKARKWVLVYVDTFSFDEPAIVSDPMPYDQALRALNKAREQEGSNGFDHYELQQVAVNKEPKC</sequence>
<name>A0A4U7MSU9_9RHOB</name>
<proteinExistence type="predicted"/>
<keyword evidence="2" id="KW-1185">Reference proteome</keyword>
<evidence type="ECO:0000313" key="1">
    <source>
        <dbReference type="EMBL" id="TKZ15767.1"/>
    </source>
</evidence>
<evidence type="ECO:0000313" key="2">
    <source>
        <dbReference type="Proteomes" id="UP000306575"/>
    </source>
</evidence>
<organism evidence="1 2">
    <name type="scientific">Shimia litoralis</name>
    <dbReference type="NCBI Taxonomy" id="420403"/>
    <lineage>
        <taxon>Bacteria</taxon>
        <taxon>Pseudomonadati</taxon>
        <taxon>Pseudomonadota</taxon>
        <taxon>Alphaproteobacteria</taxon>
        <taxon>Rhodobacterales</taxon>
        <taxon>Roseobacteraceae</taxon>
    </lineage>
</organism>
<dbReference type="AlphaFoldDB" id="A0A4U7MSU9"/>
<comment type="caution">
    <text evidence="1">The sequence shown here is derived from an EMBL/GenBank/DDBJ whole genome shotgun (WGS) entry which is preliminary data.</text>
</comment>
<gene>
    <name evidence="1" type="ORF">FAP39_16850</name>
</gene>
<accession>A0A4U7MSU9</accession>
<dbReference type="Proteomes" id="UP000306575">
    <property type="component" value="Unassembled WGS sequence"/>
</dbReference>
<dbReference type="EMBL" id="SULI01000038">
    <property type="protein sequence ID" value="TKZ15767.1"/>
    <property type="molecule type" value="Genomic_DNA"/>
</dbReference>